<dbReference type="Pfam" id="PF04266">
    <property type="entry name" value="ASCH"/>
    <property type="match status" value="1"/>
</dbReference>
<dbReference type="SUPFAM" id="SSF88697">
    <property type="entry name" value="PUA domain-like"/>
    <property type="match status" value="1"/>
</dbReference>
<dbReference type="InterPro" id="IPR015947">
    <property type="entry name" value="PUA-like_sf"/>
</dbReference>
<evidence type="ECO:0000259" key="1">
    <source>
        <dbReference type="SMART" id="SM01022"/>
    </source>
</evidence>
<accession>A0A1F6MBL5</accession>
<dbReference type="EMBL" id="MFQA01000021">
    <property type="protein sequence ID" value="OGH69005.1"/>
    <property type="molecule type" value="Genomic_DNA"/>
</dbReference>
<organism evidence="2 3">
    <name type="scientific">Candidatus Magasanikbacteria bacterium RIFCSPHIGHO2_02_FULL_45_10</name>
    <dbReference type="NCBI Taxonomy" id="1798679"/>
    <lineage>
        <taxon>Bacteria</taxon>
        <taxon>Candidatus Magasanikiibacteriota</taxon>
    </lineage>
</organism>
<protein>
    <recommendedName>
        <fullName evidence="1">ASCH domain-containing protein</fullName>
    </recommendedName>
</protein>
<sequence length="117" mass="13385">MEKTVMRMMRVKRQYFNAILAGTKPLEVRVGYSNIKGIKKGEHIRLECGRHYGIVEVADVRIYPTFAEMLAHEKAGQIVPDDSARALNILRSIYPKEKEDLGVYVFQFKVIKKATGN</sequence>
<dbReference type="Gene3D" id="2.30.130.30">
    <property type="entry name" value="Hypothetical protein"/>
    <property type="match status" value="1"/>
</dbReference>
<dbReference type="SMART" id="SM01022">
    <property type="entry name" value="ASCH"/>
    <property type="match status" value="1"/>
</dbReference>
<dbReference type="Proteomes" id="UP000176413">
    <property type="component" value="Unassembled WGS sequence"/>
</dbReference>
<dbReference type="InterPro" id="IPR007374">
    <property type="entry name" value="ASCH_domain"/>
</dbReference>
<comment type="caution">
    <text evidence="2">The sequence shown here is derived from an EMBL/GenBank/DDBJ whole genome shotgun (WGS) entry which is preliminary data.</text>
</comment>
<evidence type="ECO:0000313" key="3">
    <source>
        <dbReference type="Proteomes" id="UP000176413"/>
    </source>
</evidence>
<proteinExistence type="predicted"/>
<evidence type="ECO:0000313" key="2">
    <source>
        <dbReference type="EMBL" id="OGH69005.1"/>
    </source>
</evidence>
<reference evidence="2 3" key="1">
    <citation type="journal article" date="2016" name="Nat. Commun.">
        <title>Thousands of microbial genomes shed light on interconnected biogeochemical processes in an aquifer system.</title>
        <authorList>
            <person name="Anantharaman K."/>
            <person name="Brown C.T."/>
            <person name="Hug L.A."/>
            <person name="Sharon I."/>
            <person name="Castelle C.J."/>
            <person name="Probst A.J."/>
            <person name="Thomas B.C."/>
            <person name="Singh A."/>
            <person name="Wilkins M.J."/>
            <person name="Karaoz U."/>
            <person name="Brodie E.L."/>
            <person name="Williams K.H."/>
            <person name="Hubbard S.S."/>
            <person name="Banfield J.F."/>
        </authorList>
    </citation>
    <scope>NUCLEOTIDE SEQUENCE [LARGE SCALE GENOMIC DNA]</scope>
</reference>
<name>A0A1F6MBL5_9BACT</name>
<dbReference type="AlphaFoldDB" id="A0A1F6MBL5"/>
<feature type="domain" description="ASCH" evidence="1">
    <location>
        <begin position="9"/>
        <end position="112"/>
    </location>
</feature>
<gene>
    <name evidence="2" type="ORF">A3D53_02120</name>
</gene>